<dbReference type="Pfam" id="PF03235">
    <property type="entry name" value="GmrSD_N"/>
    <property type="match status" value="1"/>
</dbReference>
<evidence type="ECO:0000313" key="3">
    <source>
        <dbReference type="Proteomes" id="UP000190625"/>
    </source>
</evidence>
<gene>
    <name evidence="2" type="ORF">SAMN02745118_01783</name>
</gene>
<reference evidence="3" key="1">
    <citation type="submission" date="2017-02" db="EMBL/GenBank/DDBJ databases">
        <authorList>
            <person name="Varghese N."/>
            <person name="Submissions S."/>
        </authorList>
    </citation>
    <scope>NUCLEOTIDE SEQUENCE [LARGE SCALE GENOMIC DNA]</scope>
    <source>
        <strain evidence="3">ATCC BAA-73</strain>
    </source>
</reference>
<organism evidence="2 3">
    <name type="scientific">Selenihalanaerobacter shriftii</name>
    <dbReference type="NCBI Taxonomy" id="142842"/>
    <lineage>
        <taxon>Bacteria</taxon>
        <taxon>Bacillati</taxon>
        <taxon>Bacillota</taxon>
        <taxon>Clostridia</taxon>
        <taxon>Halanaerobiales</taxon>
        <taxon>Halobacteroidaceae</taxon>
        <taxon>Selenihalanaerobacter</taxon>
    </lineage>
</organism>
<accession>A0A1T4NES7</accession>
<name>A0A1T4NES7_9FIRM</name>
<keyword evidence="3" id="KW-1185">Reference proteome</keyword>
<dbReference type="PANTHER" id="PTHR37292">
    <property type="entry name" value="VNG6097C"/>
    <property type="match status" value="1"/>
</dbReference>
<protein>
    <recommendedName>
        <fullName evidence="1">GmrSD restriction endonucleases N-terminal domain-containing protein</fullName>
    </recommendedName>
</protein>
<proteinExistence type="predicted"/>
<dbReference type="STRING" id="142842.SAMN02745118_01783"/>
<evidence type="ECO:0000313" key="2">
    <source>
        <dbReference type="EMBL" id="SJZ77613.1"/>
    </source>
</evidence>
<sequence length="709" mass="83761">MGYSSVSIELVDIFKNLNEKKLLLPNFQREFVWGKSDQKALLASFFVGLPIGSFLFLEGPKDEYPSKELGKKKGIIDYEEIKPRYVEFLLDGQQRITTLKSIFTDIFENNENINDFKTEHTNTFGKIRRRWFIKIEDEDAEEFFNFEDLKFDEYKYKYTEPQDIEEMFTYEKVNRTKSKDKWYNPLYKLENNLSKEEYRERVIGNAVKEKRIPLFFLTETYSEKIYQTEINYRDTVIYKILQKIAINKHGTDPEVYPKVIDWTKDVYDYLKGRFAQDLHIIKVPSEEKGRAIPIFENINSGGTALDTFDLIVAKAADKSTDGHRIYNDEKESLRNAIRSKLKNEIKKANYEAFKTNDMMSLPENWTPTLVYFDTSKDMYKKFKDQYLNLLSVVSYLEDYANVENIKGDFFKKDKILDLKAQQINNNTFEVLEALINTGMFLQFRCGITSINDLSYKLMLLPIAYVMLDHGVSIYKEEEKLNLLEIWYWYSLFSGTYRDNKNKRCLEDIELLYEVIINDNTQKLEDFMEEYRGRFLNFTDYSDKNTLINNDDVPNAIKNTIRQYLLSRCPNDLLENNKRISAWKISKNDIDVEFHHIIPLGSDLINKVKESETKLRDKKDHILNSPLNLTPILKGTNKSISSMAINNYLDKVSGLSKERHCLPNERIADEYVANEIFYKEFLAERFKQIKRKIRVEFENLSSNTNININF</sequence>
<feature type="domain" description="GmrSD restriction endonucleases N-terminal" evidence="1">
    <location>
        <begin position="12"/>
        <end position="314"/>
    </location>
</feature>
<dbReference type="RefSeq" id="WP_078810242.1">
    <property type="nucleotide sequence ID" value="NZ_FUWM01000014.1"/>
</dbReference>
<dbReference type="OrthoDB" id="9798761at2"/>
<dbReference type="AlphaFoldDB" id="A0A1T4NES7"/>
<evidence type="ECO:0000259" key="1">
    <source>
        <dbReference type="Pfam" id="PF03235"/>
    </source>
</evidence>
<dbReference type="PANTHER" id="PTHR37292:SF2">
    <property type="entry name" value="DUF262 DOMAIN-CONTAINING PROTEIN"/>
    <property type="match status" value="1"/>
</dbReference>
<dbReference type="Proteomes" id="UP000190625">
    <property type="component" value="Unassembled WGS sequence"/>
</dbReference>
<dbReference type="EMBL" id="FUWM01000014">
    <property type="protein sequence ID" value="SJZ77613.1"/>
    <property type="molecule type" value="Genomic_DNA"/>
</dbReference>
<dbReference type="InterPro" id="IPR004919">
    <property type="entry name" value="GmrSD_N"/>
</dbReference>